<evidence type="ECO:0008006" key="3">
    <source>
        <dbReference type="Google" id="ProtNLM"/>
    </source>
</evidence>
<comment type="caution">
    <text evidence="1">The sequence shown here is derived from an EMBL/GenBank/DDBJ whole genome shotgun (WGS) entry which is preliminary data.</text>
</comment>
<evidence type="ECO:0000313" key="2">
    <source>
        <dbReference type="Proteomes" id="UP000469215"/>
    </source>
</evidence>
<accession>A0A6N9H4W9</accession>
<dbReference type="PANTHER" id="PTHR41700">
    <property type="entry name" value="GCN5-RELATED N-ACETYLTRANSFERASE"/>
    <property type="match status" value="1"/>
</dbReference>
<keyword evidence="2" id="KW-1185">Reference proteome</keyword>
<dbReference type="PANTHER" id="PTHR41700:SF1">
    <property type="entry name" value="N-ACETYLTRANSFERASE DOMAIN-CONTAINING PROTEIN"/>
    <property type="match status" value="1"/>
</dbReference>
<gene>
    <name evidence="1" type="ORF">GSY69_03550</name>
</gene>
<evidence type="ECO:0000313" key="1">
    <source>
        <dbReference type="EMBL" id="MYM19070.1"/>
    </source>
</evidence>
<dbReference type="RefSeq" id="WP_160952507.1">
    <property type="nucleotide sequence ID" value="NZ_WWEQ01000009.1"/>
</dbReference>
<proteinExistence type="predicted"/>
<dbReference type="Proteomes" id="UP000469215">
    <property type="component" value="Unassembled WGS sequence"/>
</dbReference>
<dbReference type="EMBL" id="WWEQ01000009">
    <property type="protein sequence ID" value="MYM19070.1"/>
    <property type="molecule type" value="Genomic_DNA"/>
</dbReference>
<sequence>MSAIDSQVLAVAEDELAAAQEAAGIEMRLLHSAQEAADASLLLDEVWNVGQAGTTVLESGLLVALAHSGNYVAGAYTADSDELIGVTVGFFGAPLGKVMHSHIAGVRHDQVGRGTGAAMKLHQRLWCLSHGIRQMTWTFDPLIARNAYFNFHRLGTSAQEYFEDFYGQMRDGVNAGQASDRMLVSWRLDRPARREALPADVAERCSPALTCDEAGEPVLTEVPRTADYVSARVPADIESLRGDNPELATRWREALRTALTGLLADGWEIVGFTRTGEYILTHA</sequence>
<name>A0A6N9H4W9_9MICO</name>
<dbReference type="InterPro" id="IPR038764">
    <property type="entry name" value="GNAT_N_AcTrfase_prd"/>
</dbReference>
<dbReference type="AlphaFoldDB" id="A0A6N9H4W9"/>
<organism evidence="1 2">
    <name type="scientific">Brevibacterium rongguiense</name>
    <dbReference type="NCBI Taxonomy" id="2695267"/>
    <lineage>
        <taxon>Bacteria</taxon>
        <taxon>Bacillati</taxon>
        <taxon>Actinomycetota</taxon>
        <taxon>Actinomycetes</taxon>
        <taxon>Micrococcales</taxon>
        <taxon>Brevibacteriaceae</taxon>
        <taxon>Brevibacterium</taxon>
    </lineage>
</organism>
<reference evidence="1 2" key="1">
    <citation type="submission" date="2020-01" db="EMBL/GenBank/DDBJ databases">
        <authorList>
            <person name="Deng T."/>
        </authorList>
    </citation>
    <scope>NUCLEOTIDE SEQUENCE [LARGE SCALE GENOMIC DNA]</scope>
    <source>
        <strain evidence="1 2">5221</strain>
    </source>
</reference>
<dbReference type="SUPFAM" id="SSF55729">
    <property type="entry name" value="Acyl-CoA N-acyltransferases (Nat)"/>
    <property type="match status" value="1"/>
</dbReference>
<dbReference type="InterPro" id="IPR016181">
    <property type="entry name" value="Acyl_CoA_acyltransferase"/>
</dbReference>
<protein>
    <recommendedName>
        <fullName evidence="3">GNAT family N-acetyltransferase</fullName>
    </recommendedName>
</protein>